<dbReference type="AlphaFoldDB" id="A0A4U5MUQ2"/>
<name>A0A4U5MUQ2_STECR</name>
<sequence length="128" mass="13942">MKLSLMVELCLDDGSCLTPFGICVTETMECMGIDISRSSSLTPLSTWKPTLISSVTDLAWTIEAAPCPMESASPTSLNASESVTLRRTKKTQTDSNMTAALPFEENTLKMPKLDQMKIGEAFSLKTEL</sequence>
<evidence type="ECO:0000313" key="2">
    <source>
        <dbReference type="EMBL" id="TKR73282.1"/>
    </source>
</evidence>
<proteinExistence type="predicted"/>
<evidence type="ECO:0000256" key="1">
    <source>
        <dbReference type="SAM" id="MobiDB-lite"/>
    </source>
</evidence>
<evidence type="ECO:0000313" key="3">
    <source>
        <dbReference type="Proteomes" id="UP000298663"/>
    </source>
</evidence>
<accession>A0A4U5MUQ2</accession>
<gene>
    <name evidence="2" type="ORF">L596_020610</name>
</gene>
<keyword evidence="3" id="KW-1185">Reference proteome</keyword>
<organism evidence="2 3">
    <name type="scientific">Steinernema carpocapsae</name>
    <name type="common">Entomopathogenic nematode</name>
    <dbReference type="NCBI Taxonomy" id="34508"/>
    <lineage>
        <taxon>Eukaryota</taxon>
        <taxon>Metazoa</taxon>
        <taxon>Ecdysozoa</taxon>
        <taxon>Nematoda</taxon>
        <taxon>Chromadorea</taxon>
        <taxon>Rhabditida</taxon>
        <taxon>Tylenchina</taxon>
        <taxon>Panagrolaimomorpha</taxon>
        <taxon>Strongyloidoidea</taxon>
        <taxon>Steinernematidae</taxon>
        <taxon>Steinernema</taxon>
    </lineage>
</organism>
<feature type="compositionally biased region" description="Polar residues" evidence="1">
    <location>
        <begin position="72"/>
        <end position="85"/>
    </location>
</feature>
<protein>
    <submittedName>
        <fullName evidence="2">Uncharacterized protein</fullName>
    </submittedName>
</protein>
<reference evidence="2 3" key="2">
    <citation type="journal article" date="2019" name="G3 (Bethesda)">
        <title>Hybrid Assembly of the Genome of the Entomopathogenic Nematode Steinernema carpocapsae Identifies the X-Chromosome.</title>
        <authorList>
            <person name="Serra L."/>
            <person name="Macchietto M."/>
            <person name="Macias-Munoz A."/>
            <person name="McGill C.J."/>
            <person name="Rodriguez I.M."/>
            <person name="Rodriguez B."/>
            <person name="Murad R."/>
            <person name="Mortazavi A."/>
        </authorList>
    </citation>
    <scope>NUCLEOTIDE SEQUENCE [LARGE SCALE GENOMIC DNA]</scope>
    <source>
        <strain evidence="2 3">ALL</strain>
    </source>
</reference>
<reference evidence="2 3" key="1">
    <citation type="journal article" date="2015" name="Genome Biol.">
        <title>Comparative genomics of Steinernema reveals deeply conserved gene regulatory networks.</title>
        <authorList>
            <person name="Dillman A.R."/>
            <person name="Macchietto M."/>
            <person name="Porter C.F."/>
            <person name="Rogers A."/>
            <person name="Williams B."/>
            <person name="Antoshechkin I."/>
            <person name="Lee M.M."/>
            <person name="Goodwin Z."/>
            <person name="Lu X."/>
            <person name="Lewis E.E."/>
            <person name="Goodrich-Blair H."/>
            <person name="Stock S.P."/>
            <person name="Adams B.J."/>
            <person name="Sternberg P.W."/>
            <person name="Mortazavi A."/>
        </authorList>
    </citation>
    <scope>NUCLEOTIDE SEQUENCE [LARGE SCALE GENOMIC DNA]</scope>
    <source>
        <strain evidence="2 3">ALL</strain>
    </source>
</reference>
<comment type="caution">
    <text evidence="2">The sequence shown here is derived from an EMBL/GenBank/DDBJ whole genome shotgun (WGS) entry which is preliminary data.</text>
</comment>
<dbReference type="EMBL" id="AZBU02000006">
    <property type="protein sequence ID" value="TKR73282.1"/>
    <property type="molecule type" value="Genomic_DNA"/>
</dbReference>
<feature type="region of interest" description="Disordered" evidence="1">
    <location>
        <begin position="70"/>
        <end position="96"/>
    </location>
</feature>
<dbReference type="Proteomes" id="UP000298663">
    <property type="component" value="Unassembled WGS sequence"/>
</dbReference>